<dbReference type="KEGG" id="rqi:C1M55_05885"/>
<accession>A0A2A5JFS2</accession>
<evidence type="ECO:0000313" key="2">
    <source>
        <dbReference type="Proteomes" id="UP000230886"/>
    </source>
</evidence>
<dbReference type="Proteomes" id="UP000230886">
    <property type="component" value="Unassembled WGS sequence"/>
</dbReference>
<name>A0A069JLH1_RHOSG</name>
<protein>
    <submittedName>
        <fullName evidence="1">Uncharacterized protein</fullName>
    </submittedName>
</protein>
<gene>
    <name evidence="1" type="ORF">CHR55_03515</name>
</gene>
<evidence type="ECO:0000313" key="1">
    <source>
        <dbReference type="EMBL" id="PCK28418.1"/>
    </source>
</evidence>
<sequence>MAIRSLGQLPGVPISRCSTKLLALTSLIGDSDKTLPPRFRQESDIPVDERLFGSKHLTAIRG</sequence>
<accession>A0A069JLH1</accession>
<dbReference type="AlphaFoldDB" id="A0A069JLH1"/>
<proteinExistence type="predicted"/>
<organism evidence="1 2">
    <name type="scientific">Rhodococcus qingshengii</name>
    <dbReference type="NCBI Taxonomy" id="334542"/>
    <lineage>
        <taxon>Bacteria</taxon>
        <taxon>Bacillati</taxon>
        <taxon>Actinomycetota</taxon>
        <taxon>Actinomycetes</taxon>
        <taxon>Mycobacteriales</taxon>
        <taxon>Nocardiaceae</taxon>
        <taxon>Rhodococcus</taxon>
        <taxon>Rhodococcus erythropolis group</taxon>
    </lineage>
</organism>
<dbReference type="EMBL" id="NOVD01000002">
    <property type="protein sequence ID" value="PCK28418.1"/>
    <property type="molecule type" value="Genomic_DNA"/>
</dbReference>
<comment type="caution">
    <text evidence="1">The sequence shown here is derived from an EMBL/GenBank/DDBJ whole genome shotgun (WGS) entry which is preliminary data.</text>
</comment>
<reference evidence="1 2" key="1">
    <citation type="submission" date="2017-07" db="EMBL/GenBank/DDBJ databases">
        <title>Draft sequence of Rhodococcus enclensis 23b-28.</title>
        <authorList>
            <person name="Besaury L."/>
            <person name="Sancelme M."/>
            <person name="Amato P."/>
            <person name="Lallement A."/>
            <person name="Delort A.-M."/>
        </authorList>
    </citation>
    <scope>NUCLEOTIDE SEQUENCE [LARGE SCALE GENOMIC DNA]</scope>
    <source>
        <strain evidence="1 2">23b-28</strain>
    </source>
</reference>